<dbReference type="EMBL" id="JAWHQM010000112">
    <property type="protein sequence ID" value="KAK5637379.1"/>
    <property type="molecule type" value="Genomic_DNA"/>
</dbReference>
<dbReference type="Gene3D" id="3.90.180.10">
    <property type="entry name" value="Medium-chain alcohol dehydrogenases, catalytic domain"/>
    <property type="match status" value="1"/>
</dbReference>
<gene>
    <name evidence="4" type="ORF">RRF57_013091</name>
</gene>
<dbReference type="Proteomes" id="UP001305414">
    <property type="component" value="Unassembled WGS sequence"/>
</dbReference>
<reference evidence="4 5" key="1">
    <citation type="submission" date="2023-10" db="EMBL/GenBank/DDBJ databases">
        <title>Draft genome sequence of Xylaria bambusicola isolate GMP-LS, the root and basal stem rot pathogen of sugarcane in Indonesia.</title>
        <authorList>
            <person name="Selvaraj P."/>
            <person name="Muralishankar V."/>
            <person name="Muruganantham S."/>
            <person name="Sp S."/>
            <person name="Haryani S."/>
            <person name="Lau K.J.X."/>
            <person name="Naqvi N.I."/>
        </authorList>
    </citation>
    <scope>NUCLEOTIDE SEQUENCE [LARGE SCALE GENOMIC DNA]</scope>
    <source>
        <strain evidence="4">GMP-LS</strain>
    </source>
</reference>
<dbReference type="GO" id="GO:0016651">
    <property type="term" value="F:oxidoreductase activity, acting on NAD(P)H"/>
    <property type="evidence" value="ECO:0007669"/>
    <property type="project" value="InterPro"/>
</dbReference>
<dbReference type="InterPro" id="IPR020843">
    <property type="entry name" value="ER"/>
</dbReference>
<dbReference type="InterPro" id="IPR013154">
    <property type="entry name" value="ADH-like_N"/>
</dbReference>
<dbReference type="InterPro" id="IPR047122">
    <property type="entry name" value="Trans-enoyl_RdTase-like"/>
</dbReference>
<dbReference type="Pfam" id="PF08240">
    <property type="entry name" value="ADH_N"/>
    <property type="match status" value="1"/>
</dbReference>
<accession>A0AAN7V4X6</accession>
<dbReference type="SUPFAM" id="SSF50129">
    <property type="entry name" value="GroES-like"/>
    <property type="match status" value="1"/>
</dbReference>
<proteinExistence type="inferred from homology"/>
<evidence type="ECO:0000259" key="3">
    <source>
        <dbReference type="SMART" id="SM00829"/>
    </source>
</evidence>
<dbReference type="SUPFAM" id="SSF51735">
    <property type="entry name" value="NAD(P)-binding Rossmann-fold domains"/>
    <property type="match status" value="1"/>
</dbReference>
<dbReference type="CDD" id="cd08249">
    <property type="entry name" value="enoyl_reductase_like"/>
    <property type="match status" value="1"/>
</dbReference>
<dbReference type="PANTHER" id="PTHR45348:SF2">
    <property type="entry name" value="ZINC-TYPE ALCOHOL DEHYDROGENASE-LIKE PROTEIN C2E1P3.01"/>
    <property type="match status" value="1"/>
</dbReference>
<evidence type="ECO:0000256" key="2">
    <source>
        <dbReference type="ARBA" id="ARBA00023002"/>
    </source>
</evidence>
<dbReference type="SMART" id="SM00829">
    <property type="entry name" value="PKS_ER"/>
    <property type="match status" value="1"/>
</dbReference>
<dbReference type="PANTHER" id="PTHR45348">
    <property type="entry name" value="HYPOTHETICAL OXIDOREDUCTASE (EUROFUNG)"/>
    <property type="match status" value="1"/>
</dbReference>
<dbReference type="InterPro" id="IPR011032">
    <property type="entry name" value="GroES-like_sf"/>
</dbReference>
<evidence type="ECO:0000256" key="1">
    <source>
        <dbReference type="ARBA" id="ARBA00008072"/>
    </source>
</evidence>
<sequence>MAPTNTAAYYPSDKAPSLEIGSAPYPTPGPDEIIIKVAAAAINPVDAKIQSAGTSLFPFLTYPLAGGIDVSGTVAEVGSSATSKFHVGDRVLGFPCDFASRSGAFQSYVAVSASVATKLPEATSFVEAATLPSGVATAAEALYAYLGLEHPSVPPRPRNGKTVLIGGGASVVGSNAVQLAVASGYEVITTSSLSNFAHCISLGASLVFDYRDPDLANKLVSAFSERECAGAFSCVEGSNSVVFEVVGKSKGSKTVACAILFSKEGVPEGVKADMFHAFRVKDTPLAEVVFGQFLPAALENGQYKCAPKARVVGHGLESVQKGLDIIAKGVSCEKLVVALGEQE</sequence>
<evidence type="ECO:0000313" key="5">
    <source>
        <dbReference type="Proteomes" id="UP001305414"/>
    </source>
</evidence>
<name>A0AAN7V4X6_9PEZI</name>
<keyword evidence="2" id="KW-0560">Oxidoreductase</keyword>
<protein>
    <recommendedName>
        <fullName evidence="3">Enoyl reductase (ER) domain-containing protein</fullName>
    </recommendedName>
</protein>
<comment type="caution">
    <text evidence="4">The sequence shown here is derived from an EMBL/GenBank/DDBJ whole genome shotgun (WGS) entry which is preliminary data.</text>
</comment>
<dbReference type="InterPro" id="IPR036291">
    <property type="entry name" value="NAD(P)-bd_dom_sf"/>
</dbReference>
<comment type="similarity">
    <text evidence="1">Belongs to the zinc-containing alcohol dehydrogenase family.</text>
</comment>
<keyword evidence="5" id="KW-1185">Reference proteome</keyword>
<dbReference type="AlphaFoldDB" id="A0AAN7V4X6"/>
<dbReference type="Gene3D" id="3.40.50.720">
    <property type="entry name" value="NAD(P)-binding Rossmann-like Domain"/>
    <property type="match status" value="1"/>
</dbReference>
<organism evidence="4 5">
    <name type="scientific">Xylaria bambusicola</name>
    <dbReference type="NCBI Taxonomy" id="326684"/>
    <lineage>
        <taxon>Eukaryota</taxon>
        <taxon>Fungi</taxon>
        <taxon>Dikarya</taxon>
        <taxon>Ascomycota</taxon>
        <taxon>Pezizomycotina</taxon>
        <taxon>Sordariomycetes</taxon>
        <taxon>Xylariomycetidae</taxon>
        <taxon>Xylariales</taxon>
        <taxon>Xylariaceae</taxon>
        <taxon>Xylaria</taxon>
    </lineage>
</organism>
<feature type="domain" description="Enoyl reductase (ER)" evidence="3">
    <location>
        <begin position="14"/>
        <end position="337"/>
    </location>
</feature>
<evidence type="ECO:0000313" key="4">
    <source>
        <dbReference type="EMBL" id="KAK5637379.1"/>
    </source>
</evidence>